<evidence type="ECO:0000313" key="4">
    <source>
        <dbReference type="Proteomes" id="UP000292402"/>
    </source>
</evidence>
<keyword evidence="2" id="KW-0812">Transmembrane</keyword>
<organism evidence="3 4">
    <name type="scientific">Alternaria tenuissima</name>
    <dbReference type="NCBI Taxonomy" id="119927"/>
    <lineage>
        <taxon>Eukaryota</taxon>
        <taxon>Fungi</taxon>
        <taxon>Dikarya</taxon>
        <taxon>Ascomycota</taxon>
        <taxon>Pezizomycotina</taxon>
        <taxon>Dothideomycetes</taxon>
        <taxon>Pleosporomycetidae</taxon>
        <taxon>Pleosporales</taxon>
        <taxon>Pleosporineae</taxon>
        <taxon>Pleosporaceae</taxon>
        <taxon>Alternaria</taxon>
        <taxon>Alternaria sect. Alternaria</taxon>
        <taxon>Alternaria alternata complex</taxon>
    </lineage>
</organism>
<feature type="transmembrane region" description="Helical" evidence="2">
    <location>
        <begin position="579"/>
        <end position="601"/>
    </location>
</feature>
<keyword evidence="2" id="KW-1133">Transmembrane helix</keyword>
<feature type="transmembrane region" description="Helical" evidence="2">
    <location>
        <begin position="171"/>
        <end position="189"/>
    </location>
</feature>
<dbReference type="InterPro" id="IPR021514">
    <property type="entry name" value="DUF3176"/>
</dbReference>
<evidence type="ECO:0000313" key="3">
    <source>
        <dbReference type="EMBL" id="RYN60808.1"/>
    </source>
</evidence>
<feature type="compositionally biased region" description="Polar residues" evidence="1">
    <location>
        <begin position="1"/>
        <end position="17"/>
    </location>
</feature>
<dbReference type="Pfam" id="PF11374">
    <property type="entry name" value="DUF3176"/>
    <property type="match status" value="1"/>
</dbReference>
<accession>A0A4Q4MUQ5</accession>
<keyword evidence="2" id="KW-0472">Membrane</keyword>
<reference evidence="4" key="1">
    <citation type="journal article" date="2019" name="bioRxiv">
        <title>Genomics, evolutionary history and diagnostics of the Alternaria alternata species group including apple and Asian pear pathotypes.</title>
        <authorList>
            <person name="Armitage A.D."/>
            <person name="Cockerton H.M."/>
            <person name="Sreenivasaprasad S."/>
            <person name="Woodhall J.W."/>
            <person name="Lane C.R."/>
            <person name="Harrison R.J."/>
            <person name="Clarkson J.P."/>
        </authorList>
    </citation>
    <scope>NUCLEOTIDE SEQUENCE [LARGE SCALE GENOMIC DNA]</scope>
    <source>
        <strain evidence="4">FERA 1082</strain>
    </source>
</reference>
<dbReference type="EMBL" id="PDXA01000002">
    <property type="protein sequence ID" value="RYN60808.1"/>
    <property type="molecule type" value="Genomic_DNA"/>
</dbReference>
<proteinExistence type="predicted"/>
<dbReference type="AlphaFoldDB" id="A0A4Q4MUQ5"/>
<gene>
    <name evidence="3" type="ORF">AA0114_g1037</name>
</gene>
<protein>
    <recommendedName>
        <fullName evidence="5">DUF3176 domain containing protein</fullName>
    </recommendedName>
</protein>
<dbReference type="Proteomes" id="UP000292402">
    <property type="component" value="Unassembled WGS sequence"/>
</dbReference>
<feature type="region of interest" description="Disordered" evidence="1">
    <location>
        <begin position="1"/>
        <end position="40"/>
    </location>
</feature>
<evidence type="ECO:0000256" key="2">
    <source>
        <dbReference type="SAM" id="Phobius"/>
    </source>
</evidence>
<feature type="transmembrane region" description="Helical" evidence="2">
    <location>
        <begin position="105"/>
        <end position="123"/>
    </location>
</feature>
<comment type="caution">
    <text evidence="3">The sequence shown here is derived from an EMBL/GenBank/DDBJ whole genome shotgun (WGS) entry which is preliminary data.</text>
</comment>
<evidence type="ECO:0008006" key="5">
    <source>
        <dbReference type="Google" id="ProtNLM"/>
    </source>
</evidence>
<feature type="transmembrane region" description="Helical" evidence="2">
    <location>
        <begin position="69"/>
        <end position="93"/>
    </location>
</feature>
<dbReference type="PANTHER" id="PTHR35394:SF5">
    <property type="entry name" value="DUF3176 DOMAIN-CONTAINING PROTEIN"/>
    <property type="match status" value="1"/>
</dbReference>
<dbReference type="PANTHER" id="PTHR35394">
    <property type="entry name" value="DUF3176 DOMAIN-CONTAINING PROTEIN"/>
    <property type="match status" value="1"/>
</dbReference>
<sequence>MSQQRGRQLPLSLTQPQRPYFPSVNEGSNTPAPPSYRASVHDKRSFNFPGRIEQKLAQYNTSQNVFKRWLFEIISVSTSAVCMGAIIGLLYYLHDQSLDKWPPGLTIITILSKIASGALILPISEAIGQLKWTWFHGKKSRDAFDFEIFDKASRGAWGSFMLLCRTKGKSLAALGALLTVLLLAIDTFFQQVTDLQERWILQGNSSIPRSIRYTPSDVLTYDNTYADTPLSTMNQDLKRALDPFMYDKNGTRPLLTEGGPQAEIPLVCPTSRCEWPAYQSLGVCSACEEVSHLLEYHCLNMKMDWIRNATGPGTEDTYSDGTACGYFLNATSSSPVLMSGYRVENSTDSTYGETLLMRTLPLVTNPLRRPLYGGSINFKHINNPILDALIVSAADGSATSVYHKVPPIAHECVLSWCVQTLRSSYSQGGYEEQVIETFTNTTKTEYPWYVEQMSNGDTYQDFSENITITPPSNNTPVTSFGVSNDTFLLTVVVLDEVFPSLITISDPSAEPYLKVRTSFTDQIRFREVHFNPWLAPNNVTYHMERIARAMTNVVRSDADSNELIIGSASSPETYVRVEWGWLTFPLVMLLLSIVFLVATIIKTSQQTYEGIGTWKTSAMPALIYSLPKDLQQGLTTSVKSRSISKRRSKKVKIRLLPKQGWRVSGQGHPASRAPPGFI</sequence>
<evidence type="ECO:0000256" key="1">
    <source>
        <dbReference type="SAM" id="MobiDB-lite"/>
    </source>
</evidence>
<name>A0A4Q4MUQ5_9PLEO</name>